<evidence type="ECO:0000313" key="3">
    <source>
        <dbReference type="Proteomes" id="UP000321595"/>
    </source>
</evidence>
<keyword evidence="3" id="KW-1185">Reference proteome</keyword>
<dbReference type="PANTHER" id="PTHR31797">
    <property type="entry name" value="EXTRACELLULAR MATRIX PROTEIN A-RELATED"/>
    <property type="match status" value="1"/>
</dbReference>
<accession>A0A5B8XWU8</accession>
<dbReference type="InterPro" id="IPR052846">
    <property type="entry name" value="ECM-enzyme_regulator"/>
</dbReference>
<dbReference type="EMBL" id="CP042467">
    <property type="protein sequence ID" value="QED30030.1"/>
    <property type="molecule type" value="Genomic_DNA"/>
</dbReference>
<dbReference type="Pfam" id="PF00526">
    <property type="entry name" value="Dicty_CTDC"/>
    <property type="match status" value="5"/>
</dbReference>
<dbReference type="RefSeq" id="WP_146963354.1">
    <property type="nucleotide sequence ID" value="NZ_CP042467.1"/>
</dbReference>
<proteinExistence type="predicted"/>
<sequence length="637" mass="64645">MKNRLTLFSALLFGFAGCSDDSPAPKPTPNNNPTVTNNADEDMSEDAQTPDPVFEGVVRCEEASDCDDGLSCTTDTCVEQAGQGKICAWSLVEDTCLIQGVCHEPGDTDSKGCGICDPATPDAWSGVADGEACDDGNICTFDTTCQAGICTGEEVDCDDGNSCTVASCDPIAGCMNTPAADGTACDDSSLCTADDVCVGGTCVGGEVGCDDGNPCTDDVCDPETGCTHTNNTAACDDGDPCTTGDTCSEGVCGAGEPETCDDNNACTIDICHPVAGCQYLPTNSPCCTGEVSICDDGNPCTTDLCDPDTAGCTYEFNTLSCDDGNACTESDACFEGSCGGTTRTCDDGNDCTSDSCNVNQGCIHSPLTGNTCDDGLSCSTGDVCAAGICSADTSQCFCTPSFADASKFSALALGANTSVGEALDVDGDGDRDNVLSALGGFVNQPLADAVADGSLILLFEYIGFQPGQFTLALLTGELAPTNPSCDLVAATCDYYASRASLNNLSCDRLVQLPATRTGNLVTAGGPNTQVPVSIPLDAANTLDVTVYMARIEKTVTVSGTNVSAFNGILGGAVTETDLNAAINSLDPDSLPLPPAQLINLLGTLAPNDIDTDGNGTLDAKSIALKITGIDGNLTGAQ</sequence>
<name>A0A5B8XWU8_9DELT</name>
<dbReference type="KEGG" id="bbae:FRD01_22905"/>
<feature type="region of interest" description="Disordered" evidence="1">
    <location>
        <begin position="22"/>
        <end position="50"/>
    </location>
</feature>
<reference evidence="2 3" key="1">
    <citation type="submission" date="2019-08" db="EMBL/GenBank/DDBJ databases">
        <authorList>
            <person name="Liang Q."/>
        </authorList>
    </citation>
    <scope>NUCLEOTIDE SEQUENCE [LARGE SCALE GENOMIC DNA]</scope>
    <source>
        <strain evidence="2 3">V1718</strain>
    </source>
</reference>
<gene>
    <name evidence="2" type="ORF">FRD01_22905</name>
</gene>
<dbReference type="PROSITE" id="PS51257">
    <property type="entry name" value="PROKAR_LIPOPROTEIN"/>
    <property type="match status" value="1"/>
</dbReference>
<evidence type="ECO:0000256" key="1">
    <source>
        <dbReference type="SAM" id="MobiDB-lite"/>
    </source>
</evidence>
<dbReference type="OrthoDB" id="5508969at2"/>
<dbReference type="InterPro" id="IPR001673">
    <property type="entry name" value="S_mold_repeat"/>
</dbReference>
<dbReference type="Proteomes" id="UP000321595">
    <property type="component" value="Chromosome"/>
</dbReference>
<evidence type="ECO:0000313" key="2">
    <source>
        <dbReference type="EMBL" id="QED30030.1"/>
    </source>
</evidence>
<protein>
    <submittedName>
        <fullName evidence="2">Uncharacterized protein</fullName>
    </submittedName>
</protein>
<dbReference type="PANTHER" id="PTHR31797:SF6">
    <property type="entry name" value="CHITIN-BINDING TYPE-2 DOMAIN-CONTAINING PROTEIN"/>
    <property type="match status" value="1"/>
</dbReference>
<organism evidence="2 3">
    <name type="scientific">Microvenator marinus</name>
    <dbReference type="NCBI Taxonomy" id="2600177"/>
    <lineage>
        <taxon>Bacteria</taxon>
        <taxon>Deltaproteobacteria</taxon>
        <taxon>Bradymonadales</taxon>
        <taxon>Microvenatoraceae</taxon>
        <taxon>Microvenator</taxon>
    </lineage>
</organism>
<dbReference type="AlphaFoldDB" id="A0A5B8XWU8"/>